<dbReference type="AlphaFoldDB" id="A0A1Y3AY56"/>
<evidence type="ECO:0000313" key="3">
    <source>
        <dbReference type="Proteomes" id="UP000194236"/>
    </source>
</evidence>
<reference evidence="2 3" key="1">
    <citation type="submission" date="2017-03" db="EMBL/GenBank/DDBJ databases">
        <title>Genome Survey of Euroglyphus maynei.</title>
        <authorList>
            <person name="Arlian L.G."/>
            <person name="Morgan M.S."/>
            <person name="Rider S.D."/>
        </authorList>
    </citation>
    <scope>NUCLEOTIDE SEQUENCE [LARGE SCALE GENOMIC DNA]</scope>
    <source>
        <strain evidence="2">Arlian Lab</strain>
        <tissue evidence="2">Whole body</tissue>
    </source>
</reference>
<evidence type="ECO:0000313" key="2">
    <source>
        <dbReference type="EMBL" id="OTF72917.1"/>
    </source>
</evidence>
<feature type="compositionally biased region" description="Low complexity" evidence="1">
    <location>
        <begin position="166"/>
        <end position="178"/>
    </location>
</feature>
<keyword evidence="3" id="KW-1185">Reference proteome</keyword>
<organism evidence="2 3">
    <name type="scientific">Euroglyphus maynei</name>
    <name type="common">Mayne's house dust mite</name>
    <dbReference type="NCBI Taxonomy" id="6958"/>
    <lineage>
        <taxon>Eukaryota</taxon>
        <taxon>Metazoa</taxon>
        <taxon>Ecdysozoa</taxon>
        <taxon>Arthropoda</taxon>
        <taxon>Chelicerata</taxon>
        <taxon>Arachnida</taxon>
        <taxon>Acari</taxon>
        <taxon>Acariformes</taxon>
        <taxon>Sarcoptiformes</taxon>
        <taxon>Astigmata</taxon>
        <taxon>Psoroptidia</taxon>
        <taxon>Analgoidea</taxon>
        <taxon>Pyroglyphidae</taxon>
        <taxon>Pyroglyphinae</taxon>
        <taxon>Euroglyphus</taxon>
    </lineage>
</organism>
<name>A0A1Y3AY56_EURMA</name>
<comment type="caution">
    <text evidence="2">The sequence shown here is derived from an EMBL/GenBank/DDBJ whole genome shotgun (WGS) entry which is preliminary data.</text>
</comment>
<feature type="region of interest" description="Disordered" evidence="1">
    <location>
        <begin position="1"/>
        <end position="21"/>
    </location>
</feature>
<feature type="region of interest" description="Disordered" evidence="1">
    <location>
        <begin position="206"/>
        <end position="226"/>
    </location>
</feature>
<dbReference type="EMBL" id="MUJZ01054052">
    <property type="protein sequence ID" value="OTF72917.1"/>
    <property type="molecule type" value="Genomic_DNA"/>
</dbReference>
<feature type="non-terminal residue" evidence="2">
    <location>
        <position position="226"/>
    </location>
</feature>
<sequence>MNSSSTYQDDKSGLPNQMIGVQPSTQLFNVIDETKTGDKSKKRISSELMSAFKRINSKLEKTARLGNLSLSSSSTATVVTSTTGTENTSTNLENRHSTKLVSALSKPPLKCRSAPSTPLLNDRKQLVNNRLYSRNMNRKSTISPTITNNEYSSSTERLDNDDSQQRARSASITSNTSSSSSLRFNRAFALRRARLGMDTCGVEISEQSANKAKESQKTNSSSSSFK</sequence>
<proteinExistence type="predicted"/>
<protein>
    <submittedName>
        <fullName evidence="2">Uncharacterized protein</fullName>
    </submittedName>
</protein>
<dbReference type="Proteomes" id="UP000194236">
    <property type="component" value="Unassembled WGS sequence"/>
</dbReference>
<feature type="compositionally biased region" description="Low complexity" evidence="1">
    <location>
        <begin position="81"/>
        <end position="92"/>
    </location>
</feature>
<accession>A0A1Y3AY56</accession>
<feature type="compositionally biased region" description="Basic and acidic residues" evidence="1">
    <location>
        <begin position="156"/>
        <end position="165"/>
    </location>
</feature>
<feature type="compositionally biased region" description="Polar residues" evidence="1">
    <location>
        <begin position="126"/>
        <end position="155"/>
    </location>
</feature>
<feature type="region of interest" description="Disordered" evidence="1">
    <location>
        <begin position="81"/>
        <end position="178"/>
    </location>
</feature>
<evidence type="ECO:0000256" key="1">
    <source>
        <dbReference type="SAM" id="MobiDB-lite"/>
    </source>
</evidence>
<gene>
    <name evidence="2" type="ORF">BLA29_006752</name>
</gene>